<evidence type="ECO:0000256" key="1">
    <source>
        <dbReference type="ARBA" id="ARBA00009570"/>
    </source>
</evidence>
<reference evidence="6" key="1">
    <citation type="journal article" date="2019" name="Int. J. Syst. Evol. Microbiol.">
        <title>The Global Catalogue of Microorganisms (GCM) 10K type strain sequencing project: providing services to taxonomists for standard genome sequencing and annotation.</title>
        <authorList>
            <consortium name="The Broad Institute Genomics Platform"/>
            <consortium name="The Broad Institute Genome Sequencing Center for Infectious Disease"/>
            <person name="Wu L."/>
            <person name="Ma J."/>
        </authorList>
    </citation>
    <scope>NUCLEOTIDE SEQUENCE [LARGE SCALE GENOMIC DNA]</scope>
    <source>
        <strain evidence="6">JCM 17110</strain>
    </source>
</reference>
<dbReference type="Gene3D" id="3.10.450.50">
    <property type="match status" value="1"/>
</dbReference>
<dbReference type="CDD" id="cd00667">
    <property type="entry name" value="ring_hydroxylating_dioxygenases_beta"/>
    <property type="match status" value="1"/>
</dbReference>
<protein>
    <submittedName>
        <fullName evidence="5">Anthranilate 1,2-dioxygenase small subunit</fullName>
    </submittedName>
</protein>
<dbReference type="PANTHER" id="PTHR41534:SF1">
    <property type="entry name" value="BLR3401 PROTEIN"/>
    <property type="match status" value="1"/>
</dbReference>
<evidence type="ECO:0000256" key="3">
    <source>
        <dbReference type="ARBA" id="ARBA00022964"/>
    </source>
</evidence>
<dbReference type="EMBL" id="BAABCX010000001">
    <property type="protein sequence ID" value="GAA3525894.1"/>
    <property type="molecule type" value="Genomic_DNA"/>
</dbReference>
<keyword evidence="4" id="KW-0560">Oxidoreductase</keyword>
<evidence type="ECO:0000256" key="2">
    <source>
        <dbReference type="ARBA" id="ARBA00022797"/>
    </source>
</evidence>
<gene>
    <name evidence="5" type="primary">antB</name>
    <name evidence="5" type="ORF">GCM10022394_01180</name>
</gene>
<sequence>MEYQHSLEQFFYQLSALCDDQDWDNYLEQFSPEAEFHIPQWETEHQHTTDPKREMSLMYYADRGGIEDRVFRLRTGKSAASTPMPRTLHLINNVRYQEEANGLFTARVNWVTHYYRFGESYHFFGTANYRLRREHDGWKVTYKQAILLNDKIDSVLDFYHV</sequence>
<accession>A0ABP6UZI2</accession>
<comment type="caution">
    <text evidence="5">The sequence shown here is derived from an EMBL/GenBank/DDBJ whole genome shotgun (WGS) entry which is preliminary data.</text>
</comment>
<dbReference type="PANTHER" id="PTHR41534">
    <property type="entry name" value="BLR3401 PROTEIN"/>
    <property type="match status" value="1"/>
</dbReference>
<evidence type="ECO:0000313" key="6">
    <source>
        <dbReference type="Proteomes" id="UP001500795"/>
    </source>
</evidence>
<evidence type="ECO:0000256" key="4">
    <source>
        <dbReference type="ARBA" id="ARBA00023002"/>
    </source>
</evidence>
<keyword evidence="6" id="KW-1185">Reference proteome</keyword>
<comment type="similarity">
    <text evidence="1">Belongs to the bacterial ring-hydroxylating dioxygenase beta subunit family.</text>
</comment>
<organism evidence="5 6">
    <name type="scientific">Zobellella aerophila</name>
    <dbReference type="NCBI Taxonomy" id="870480"/>
    <lineage>
        <taxon>Bacteria</taxon>
        <taxon>Pseudomonadati</taxon>
        <taxon>Pseudomonadota</taxon>
        <taxon>Gammaproteobacteria</taxon>
        <taxon>Aeromonadales</taxon>
        <taxon>Aeromonadaceae</taxon>
        <taxon>Zobellella</taxon>
    </lineage>
</organism>
<dbReference type="InterPro" id="IPR017640">
    <property type="entry name" value="Anthranilate_1-2-diOase_ssu"/>
</dbReference>
<name>A0ABP6UZI2_9GAMM</name>
<dbReference type="Pfam" id="PF00866">
    <property type="entry name" value="Ring_hydroxyl_B"/>
    <property type="match status" value="1"/>
</dbReference>
<dbReference type="InterPro" id="IPR032710">
    <property type="entry name" value="NTF2-like_dom_sf"/>
</dbReference>
<dbReference type="RefSeq" id="WP_344953544.1">
    <property type="nucleotide sequence ID" value="NZ_BAABCX010000001.1"/>
</dbReference>
<proteinExistence type="inferred from homology"/>
<dbReference type="InterPro" id="IPR000391">
    <property type="entry name" value="Rng_hydr_dOase-bsu"/>
</dbReference>
<dbReference type="SUPFAM" id="SSF54427">
    <property type="entry name" value="NTF2-like"/>
    <property type="match status" value="1"/>
</dbReference>
<keyword evidence="3" id="KW-0223">Dioxygenase</keyword>
<dbReference type="NCBIfam" id="TIGR03231">
    <property type="entry name" value="anthran_1_2_B"/>
    <property type="match status" value="1"/>
</dbReference>
<dbReference type="Proteomes" id="UP001500795">
    <property type="component" value="Unassembled WGS sequence"/>
</dbReference>
<evidence type="ECO:0000313" key="5">
    <source>
        <dbReference type="EMBL" id="GAA3525894.1"/>
    </source>
</evidence>
<keyword evidence="2" id="KW-0058">Aromatic hydrocarbons catabolism</keyword>